<name>A0A3E2W0E7_9FIRM</name>
<dbReference type="AlphaFoldDB" id="A0A3E2W0E7"/>
<reference evidence="1 2" key="1">
    <citation type="submission" date="2018-08" db="EMBL/GenBank/DDBJ databases">
        <title>A genome reference for cultivated species of the human gut microbiota.</title>
        <authorList>
            <person name="Zou Y."/>
            <person name="Xue W."/>
            <person name="Luo G."/>
        </authorList>
    </citation>
    <scope>NUCLEOTIDE SEQUENCE [LARGE SCALE GENOMIC DNA]</scope>
    <source>
        <strain evidence="1 2">AM37-13AC</strain>
    </source>
</reference>
<dbReference type="EMBL" id="QVFB01000016">
    <property type="protein sequence ID" value="RGC17431.1"/>
    <property type="molecule type" value="Genomic_DNA"/>
</dbReference>
<accession>A0A3E2W0E7</accession>
<dbReference type="Pfam" id="PF14367">
    <property type="entry name" value="DUF4411"/>
    <property type="match status" value="1"/>
</dbReference>
<dbReference type="Proteomes" id="UP000260733">
    <property type="component" value="Unassembled WGS sequence"/>
</dbReference>
<dbReference type="Gene3D" id="3.40.50.1010">
    <property type="entry name" value="5'-nuclease"/>
    <property type="match status" value="1"/>
</dbReference>
<dbReference type="InterPro" id="IPR029060">
    <property type="entry name" value="PIN-like_dom_sf"/>
</dbReference>
<comment type="caution">
    <text evidence="1">The sequence shown here is derived from an EMBL/GenBank/DDBJ whole genome shotgun (WGS) entry which is preliminary data.</text>
</comment>
<proteinExistence type="predicted"/>
<evidence type="ECO:0000313" key="1">
    <source>
        <dbReference type="EMBL" id="RGC17431.1"/>
    </source>
</evidence>
<dbReference type="InterPro" id="IPR016541">
    <property type="entry name" value="UCP008505"/>
</dbReference>
<organism evidence="1 2">
    <name type="scientific">Faecalibacterium prausnitzii</name>
    <dbReference type="NCBI Taxonomy" id="853"/>
    <lineage>
        <taxon>Bacteria</taxon>
        <taxon>Bacillati</taxon>
        <taxon>Bacillota</taxon>
        <taxon>Clostridia</taxon>
        <taxon>Eubacteriales</taxon>
        <taxon>Oscillospiraceae</taxon>
        <taxon>Faecalibacterium</taxon>
    </lineage>
</organism>
<dbReference type="SUPFAM" id="SSF88723">
    <property type="entry name" value="PIN domain-like"/>
    <property type="match status" value="1"/>
</dbReference>
<evidence type="ECO:0000313" key="2">
    <source>
        <dbReference type="Proteomes" id="UP000260733"/>
    </source>
</evidence>
<protein>
    <submittedName>
        <fullName evidence="1">DUF4411 family protein</fullName>
    </submittedName>
</protein>
<sequence length="163" mass="18689">MYDGGIKIVKKSPETRYIIDTSSILSQKDNEPHRRTINKTLWRHIDELVQQKRIVTCSEIIEEVNDAGIKKWFLDLHGEILPIDDEIQENVKKVVTSNPQLVDFKQMKSSGDAFLIATAIKYGLTVITEENKKGEKKIPFVCRDLRVPCVDILGLCENEGWSF</sequence>
<gene>
    <name evidence="1" type="ORF">DW855_10390</name>
</gene>